<evidence type="ECO:0000256" key="1">
    <source>
        <dbReference type="SAM" id="Coils"/>
    </source>
</evidence>
<name>A0A6I1G7U5_9BIFI</name>
<gene>
    <name evidence="3" type="ORF">F7D08_1571</name>
</gene>
<dbReference type="RefSeq" id="WP_152210142.1">
    <property type="nucleotide sequence ID" value="NZ_WBVS01000009.1"/>
</dbReference>
<evidence type="ECO:0000259" key="2">
    <source>
        <dbReference type="Pfam" id="PF04230"/>
    </source>
</evidence>
<sequence length="389" mass="44614">MKYGLFSYETENIGDEIQSIAARRFLPRVDSYVDRDYVGQWEPKDDIKIIMNGWYMHSPYAWPPKTSVIDPLLISMYIDQADQRVGDAFFSSESIAYLNSHGPVGARDLSTLDFLKKHGIDSYFSGCMTLTLQADPQVKKQDFVLAVDLPKPVVEMLRKKTNRPVIESSPYFDANMSRDDRFQLAEYFLFLYQSAHAVVTTRLHAMLPSLALGTPVFLIMDHLKYDSRRYAGLDNLVNKATDVDYLNNYELFNVDNPPANPDEYLSLREKLIANASAFTGFNNDITFRTVDFSNIATNTAYVRLFTRGFHSLNEALLLAGDKAWLQEKYDDLQARYADLQVRYDILQQRDANESSMLRAQIDAIYQSRTWKAGRMVSAPIRFARKIIGK</sequence>
<dbReference type="Pfam" id="PF04230">
    <property type="entry name" value="PS_pyruv_trans"/>
    <property type="match status" value="1"/>
</dbReference>
<dbReference type="AlphaFoldDB" id="A0A6I1G7U5"/>
<feature type="coiled-coil region" evidence="1">
    <location>
        <begin position="322"/>
        <end position="349"/>
    </location>
</feature>
<keyword evidence="4" id="KW-1185">Reference proteome</keyword>
<dbReference type="EMBL" id="WBVS01000009">
    <property type="protein sequence ID" value="KAB7786975.1"/>
    <property type="molecule type" value="Genomic_DNA"/>
</dbReference>
<accession>A0A6I1G7U5</accession>
<keyword evidence="1" id="KW-0175">Coiled coil</keyword>
<comment type="caution">
    <text evidence="3">The sequence shown here is derived from an EMBL/GenBank/DDBJ whole genome shotgun (WGS) entry which is preliminary data.</text>
</comment>
<dbReference type="GO" id="GO:0016740">
    <property type="term" value="F:transferase activity"/>
    <property type="evidence" value="ECO:0007669"/>
    <property type="project" value="UniProtKB-KW"/>
</dbReference>
<proteinExistence type="predicted"/>
<dbReference type="InterPro" id="IPR007345">
    <property type="entry name" value="Polysacch_pyruvyl_Trfase"/>
</dbReference>
<reference evidence="3 4" key="1">
    <citation type="submission" date="2019-09" db="EMBL/GenBank/DDBJ databases">
        <title>Characterization of the phylogenetic diversity of two novel species belonging to the genus Bifidobacterium: Bifidobacterium cebidarum sp. nov. and Bifidobacterium leontopitheci sp. nov.</title>
        <authorList>
            <person name="Lugli G.A."/>
            <person name="Duranti S."/>
            <person name="Milani C."/>
            <person name="Turroni F."/>
            <person name="Ventura M."/>
        </authorList>
    </citation>
    <scope>NUCLEOTIDE SEQUENCE [LARGE SCALE GENOMIC DNA]</scope>
    <source>
        <strain evidence="3 4">LMG 31469</strain>
    </source>
</reference>
<evidence type="ECO:0000313" key="3">
    <source>
        <dbReference type="EMBL" id="KAB7786975.1"/>
    </source>
</evidence>
<organism evidence="3 4">
    <name type="scientific">Bifidobacterium cebidarum</name>
    <dbReference type="NCBI Taxonomy" id="2650773"/>
    <lineage>
        <taxon>Bacteria</taxon>
        <taxon>Bacillati</taxon>
        <taxon>Actinomycetota</taxon>
        <taxon>Actinomycetes</taxon>
        <taxon>Bifidobacteriales</taxon>
        <taxon>Bifidobacteriaceae</taxon>
        <taxon>Bifidobacterium</taxon>
    </lineage>
</organism>
<dbReference type="Proteomes" id="UP000468413">
    <property type="component" value="Unassembled WGS sequence"/>
</dbReference>
<protein>
    <submittedName>
        <fullName evidence="3">Glycosyltransferase</fullName>
    </submittedName>
</protein>
<keyword evidence="3" id="KW-0808">Transferase</keyword>
<evidence type="ECO:0000313" key="4">
    <source>
        <dbReference type="Proteomes" id="UP000468413"/>
    </source>
</evidence>
<feature type="domain" description="Polysaccharide pyruvyl transferase" evidence="2">
    <location>
        <begin position="12"/>
        <end position="219"/>
    </location>
</feature>